<accession>A0A328B1W5</accession>
<name>A0A328B1W5_9CAUL</name>
<gene>
    <name evidence="3" type="ORF">DJ021_13760</name>
</gene>
<dbReference type="AlphaFoldDB" id="A0A328B1W5"/>
<reference evidence="4" key="1">
    <citation type="submission" date="2018-05" db="EMBL/GenBank/DDBJ databases">
        <authorList>
            <person name="Li X."/>
        </authorList>
    </citation>
    <scope>NUCLEOTIDE SEQUENCE [LARGE SCALE GENOMIC DNA]</scope>
    <source>
        <strain evidence="4">HKS-05</strain>
    </source>
</reference>
<organism evidence="3 4">
    <name type="scientific">Phenylobacterium hankyongense</name>
    <dbReference type="NCBI Taxonomy" id="1813876"/>
    <lineage>
        <taxon>Bacteria</taxon>
        <taxon>Pseudomonadati</taxon>
        <taxon>Pseudomonadota</taxon>
        <taxon>Alphaproteobacteria</taxon>
        <taxon>Caulobacterales</taxon>
        <taxon>Caulobacteraceae</taxon>
        <taxon>Phenylobacterium</taxon>
    </lineage>
</organism>
<evidence type="ECO:0000313" key="4">
    <source>
        <dbReference type="Proteomes" id="UP000249842"/>
    </source>
</evidence>
<evidence type="ECO:0000256" key="2">
    <source>
        <dbReference type="SAM" id="SignalP"/>
    </source>
</evidence>
<dbReference type="Proteomes" id="UP000249842">
    <property type="component" value="Unassembled WGS sequence"/>
</dbReference>
<evidence type="ECO:0008006" key="5">
    <source>
        <dbReference type="Google" id="ProtNLM"/>
    </source>
</evidence>
<feature type="chain" id="PRO_5016256195" description="Secreted protein" evidence="2">
    <location>
        <begin position="18"/>
        <end position="144"/>
    </location>
</feature>
<keyword evidence="4" id="KW-1185">Reference proteome</keyword>
<feature type="region of interest" description="Disordered" evidence="1">
    <location>
        <begin position="111"/>
        <end position="144"/>
    </location>
</feature>
<dbReference type="OrthoDB" id="7213209at2"/>
<keyword evidence="2" id="KW-0732">Signal</keyword>
<evidence type="ECO:0000313" key="3">
    <source>
        <dbReference type="EMBL" id="RAK60797.1"/>
    </source>
</evidence>
<dbReference type="RefSeq" id="WP_111458089.1">
    <property type="nucleotide sequence ID" value="NZ_QFYP01000001.1"/>
</dbReference>
<sequence length="144" mass="15334">MLCAGCALLAGAPPAYAFVLVRAVEPPPRAYAAGPTQTGATWEMILPRVEQVDYLCRLAMGGLPAGAATTAYYWGCYNSKLDAVILVARDGWPSRREWDANRAHEWAHARGWRHNPDGHGTGPASLPPPGAADFRVAARGPAAK</sequence>
<feature type="signal peptide" evidence="2">
    <location>
        <begin position="1"/>
        <end position="17"/>
    </location>
</feature>
<evidence type="ECO:0000256" key="1">
    <source>
        <dbReference type="SAM" id="MobiDB-lite"/>
    </source>
</evidence>
<protein>
    <recommendedName>
        <fullName evidence="5">Secreted protein</fullName>
    </recommendedName>
</protein>
<comment type="caution">
    <text evidence="3">The sequence shown here is derived from an EMBL/GenBank/DDBJ whole genome shotgun (WGS) entry which is preliminary data.</text>
</comment>
<proteinExistence type="predicted"/>
<dbReference type="EMBL" id="QFYP01000001">
    <property type="protein sequence ID" value="RAK60797.1"/>
    <property type="molecule type" value="Genomic_DNA"/>
</dbReference>